<keyword evidence="3 6" id="KW-1133">Transmembrane helix</keyword>
<proteinExistence type="inferred from homology"/>
<comment type="similarity">
    <text evidence="5">Belongs to the TMEM179 family.</text>
</comment>
<feature type="transmembrane region" description="Helical" evidence="6">
    <location>
        <begin position="180"/>
        <end position="201"/>
    </location>
</feature>
<keyword evidence="8" id="KW-1185">Reference proteome</keyword>
<keyword evidence="2 6" id="KW-0812">Transmembrane</keyword>
<organism evidence="7 8">
    <name type="scientific">Porites lobata</name>
    <dbReference type="NCBI Taxonomy" id="104759"/>
    <lineage>
        <taxon>Eukaryota</taxon>
        <taxon>Metazoa</taxon>
        <taxon>Cnidaria</taxon>
        <taxon>Anthozoa</taxon>
        <taxon>Hexacorallia</taxon>
        <taxon>Scleractinia</taxon>
        <taxon>Fungiina</taxon>
        <taxon>Poritidae</taxon>
        <taxon>Porites</taxon>
    </lineage>
</organism>
<feature type="transmembrane region" description="Helical" evidence="6">
    <location>
        <begin position="76"/>
        <end position="99"/>
    </location>
</feature>
<dbReference type="Pfam" id="PF26158">
    <property type="entry name" value="Claudin_TMEM179-179B"/>
    <property type="match status" value="1"/>
</dbReference>
<evidence type="ECO:0000256" key="3">
    <source>
        <dbReference type="ARBA" id="ARBA00022989"/>
    </source>
</evidence>
<name>A0ABN8PC58_9CNID</name>
<keyword evidence="4 6" id="KW-0472">Membrane</keyword>
<dbReference type="InterPro" id="IPR059010">
    <property type="entry name" value="TMEM179-179B"/>
</dbReference>
<feature type="transmembrane region" description="Helical" evidence="6">
    <location>
        <begin position="111"/>
        <end position="132"/>
    </location>
</feature>
<sequence>MAASLLSSSWRSIHQRITSSLSQYLSSDGILLIVAIILEIASCVTLIMVTVRCAGQCLLFAKIYERKRILEGSHKVWCALPIFLHVIALGSALLFLFRFIRRGKVRGYSNFFNALALLIASTLATFIAALVISRGFQVLCDSFVINRCTDLHFDSMDWKKFTPKYCDCDKGYSLLESTMVCSWCSCFIFFLLCIVHVLRAFTGAPPM</sequence>
<evidence type="ECO:0000256" key="1">
    <source>
        <dbReference type="ARBA" id="ARBA00004141"/>
    </source>
</evidence>
<evidence type="ECO:0000256" key="2">
    <source>
        <dbReference type="ARBA" id="ARBA00022692"/>
    </source>
</evidence>
<gene>
    <name evidence="7" type="ORF">PLOB_00041392</name>
</gene>
<evidence type="ECO:0000313" key="7">
    <source>
        <dbReference type="EMBL" id="CAH3140801.1"/>
    </source>
</evidence>
<evidence type="ECO:0000313" key="8">
    <source>
        <dbReference type="Proteomes" id="UP001159405"/>
    </source>
</evidence>
<evidence type="ECO:0000256" key="5">
    <source>
        <dbReference type="ARBA" id="ARBA00093776"/>
    </source>
</evidence>
<feature type="transmembrane region" description="Helical" evidence="6">
    <location>
        <begin position="30"/>
        <end position="55"/>
    </location>
</feature>
<evidence type="ECO:0000256" key="4">
    <source>
        <dbReference type="ARBA" id="ARBA00023136"/>
    </source>
</evidence>
<dbReference type="EMBL" id="CALNXK010000065">
    <property type="protein sequence ID" value="CAH3140801.1"/>
    <property type="molecule type" value="Genomic_DNA"/>
</dbReference>
<dbReference type="Proteomes" id="UP001159405">
    <property type="component" value="Unassembled WGS sequence"/>
</dbReference>
<comment type="subcellular location">
    <subcellularLocation>
        <location evidence="1">Membrane</location>
        <topology evidence="1">Multi-pass membrane protein</topology>
    </subcellularLocation>
</comment>
<comment type="caution">
    <text evidence="7">The sequence shown here is derived from an EMBL/GenBank/DDBJ whole genome shotgun (WGS) entry which is preliminary data.</text>
</comment>
<reference evidence="7 8" key="1">
    <citation type="submission" date="2022-05" db="EMBL/GenBank/DDBJ databases">
        <authorList>
            <consortium name="Genoscope - CEA"/>
            <person name="William W."/>
        </authorList>
    </citation>
    <scope>NUCLEOTIDE SEQUENCE [LARGE SCALE GENOMIC DNA]</scope>
</reference>
<accession>A0ABN8PC58</accession>
<protein>
    <submittedName>
        <fullName evidence="7">Uncharacterized protein</fullName>
    </submittedName>
</protein>
<evidence type="ECO:0000256" key="6">
    <source>
        <dbReference type="SAM" id="Phobius"/>
    </source>
</evidence>